<keyword evidence="8" id="KW-1185">Reference proteome</keyword>
<sequence length="464" mass="52266">MKADGSLEEIKKGFFKYYEKLNKDGKGKIYIGLIAAVILIGISTFAYSYQAAYTVKIDNTVVGIVRDKEDFTNIVESMQKRLRAKYNTDVLFHDAIDFERTRATDEELSKPAQIGKILQKKLNIKVKGYGIKADKKIITAVTTKAEANKVLEEIKKNYIDEEKNFEKIYFVENVVVEEVEEDINNLKIEQDAVKIILQGTEEEKIHEVQQGESFWTIAKKYKLNVDDLLKANPDVSPDKLQIDQKISLVVPKPLLTVATVEKVNYEEKIPYEIEFEETSALYKGEKKIKVNGKDGQREILAEVVKYNGIEFSKNILEESIIENPTKQVVLKGTKNPPPKKGTGTLDNPTRGRLSSRFGWRWGRKHTGIDLAGPIGTPIKAADGGKIIFSGYKNGYGKCLIIDHGANTQTYYAHCSKLLVSKGQNVFKGQKIAEVGNTGRSTGPHLHFEVRKNGVPVNPLNYVRY</sequence>
<dbReference type="PROSITE" id="PS51782">
    <property type="entry name" value="LYSM"/>
    <property type="match status" value="1"/>
</dbReference>
<evidence type="ECO:0000256" key="4">
    <source>
        <dbReference type="SAM" id="Phobius"/>
    </source>
</evidence>
<dbReference type="Pfam" id="PF01551">
    <property type="entry name" value="Peptidase_M23"/>
    <property type="match status" value="1"/>
</dbReference>
<dbReference type="PROSITE" id="PS51109">
    <property type="entry name" value="G5"/>
    <property type="match status" value="1"/>
</dbReference>
<evidence type="ECO:0000256" key="1">
    <source>
        <dbReference type="ARBA" id="ARBA00022729"/>
    </source>
</evidence>
<dbReference type="InterPro" id="IPR011098">
    <property type="entry name" value="G5_dom"/>
</dbReference>
<protein>
    <submittedName>
        <fullName evidence="7">Murein DD-endopeptidase MepM/ murein hydrolase activator NlpD</fullName>
    </submittedName>
</protein>
<dbReference type="GO" id="GO:0004222">
    <property type="term" value="F:metalloendopeptidase activity"/>
    <property type="evidence" value="ECO:0007669"/>
    <property type="project" value="TreeGrafter"/>
</dbReference>
<evidence type="ECO:0000313" key="7">
    <source>
        <dbReference type="EMBL" id="TCO77945.1"/>
    </source>
</evidence>
<dbReference type="Gene3D" id="3.10.350.10">
    <property type="entry name" value="LysM domain"/>
    <property type="match status" value="1"/>
</dbReference>
<keyword evidence="4" id="KW-1133">Transmembrane helix</keyword>
<feature type="domain" description="G5" evidence="5">
    <location>
        <begin position="255"/>
        <end position="335"/>
    </location>
</feature>
<keyword evidence="2" id="KW-0175">Coiled coil</keyword>
<proteinExistence type="predicted"/>
<dbReference type="Gene3D" id="2.70.70.10">
    <property type="entry name" value="Glucose Permease (Domain IIA)"/>
    <property type="match status" value="1"/>
</dbReference>
<dbReference type="OrthoDB" id="9809488at2"/>
<reference evidence="7 8" key="1">
    <citation type="submission" date="2019-03" db="EMBL/GenBank/DDBJ databases">
        <title>Genomic Encyclopedia of Type Strains, Phase IV (KMG-IV): sequencing the most valuable type-strain genomes for metagenomic binning, comparative biology and taxonomic classification.</title>
        <authorList>
            <person name="Goeker M."/>
        </authorList>
    </citation>
    <scope>NUCLEOTIDE SEQUENCE [LARGE SCALE GENOMIC DNA]</scope>
    <source>
        <strain evidence="7 8">DSM 102940</strain>
    </source>
</reference>
<evidence type="ECO:0000256" key="3">
    <source>
        <dbReference type="SAM" id="MobiDB-lite"/>
    </source>
</evidence>
<keyword evidence="7" id="KW-0378">Hydrolase</keyword>
<dbReference type="SMART" id="SM00257">
    <property type="entry name" value="LysM"/>
    <property type="match status" value="1"/>
</dbReference>
<dbReference type="Gene3D" id="2.20.230.10">
    <property type="entry name" value="Resuscitation-promoting factor rpfb"/>
    <property type="match status" value="1"/>
</dbReference>
<dbReference type="CDD" id="cd12797">
    <property type="entry name" value="M23_peptidase"/>
    <property type="match status" value="1"/>
</dbReference>
<dbReference type="Pfam" id="PF07501">
    <property type="entry name" value="G5"/>
    <property type="match status" value="1"/>
</dbReference>
<gene>
    <name evidence="7" type="ORF">EV214_10541</name>
</gene>
<comment type="caution">
    <text evidence="7">The sequence shown here is derived from an EMBL/GenBank/DDBJ whole genome shotgun (WGS) entry which is preliminary data.</text>
</comment>
<feature type="coiled-coil region" evidence="2">
    <location>
        <begin position="144"/>
        <end position="196"/>
    </location>
</feature>
<dbReference type="InterPro" id="IPR011055">
    <property type="entry name" value="Dup_hybrid_motif"/>
</dbReference>
<dbReference type="CDD" id="cd00118">
    <property type="entry name" value="LysM"/>
    <property type="match status" value="1"/>
</dbReference>
<keyword evidence="4" id="KW-0472">Membrane</keyword>
<dbReference type="InterPro" id="IPR018392">
    <property type="entry name" value="LysM"/>
</dbReference>
<dbReference type="Proteomes" id="UP000294919">
    <property type="component" value="Unassembled WGS sequence"/>
</dbReference>
<dbReference type="SUPFAM" id="SSF51261">
    <property type="entry name" value="Duplicated hybrid motif"/>
    <property type="match status" value="1"/>
</dbReference>
<keyword evidence="1" id="KW-0732">Signal</keyword>
<evidence type="ECO:0000259" key="5">
    <source>
        <dbReference type="PROSITE" id="PS51109"/>
    </source>
</evidence>
<dbReference type="PANTHER" id="PTHR21666:SF270">
    <property type="entry name" value="MUREIN HYDROLASE ACTIVATOR ENVC"/>
    <property type="match status" value="1"/>
</dbReference>
<evidence type="ECO:0000259" key="6">
    <source>
        <dbReference type="PROSITE" id="PS51782"/>
    </source>
</evidence>
<dbReference type="Pfam" id="PF01476">
    <property type="entry name" value="LysM"/>
    <property type="match status" value="1"/>
</dbReference>
<dbReference type="SUPFAM" id="SSF54106">
    <property type="entry name" value="LysM domain"/>
    <property type="match status" value="1"/>
</dbReference>
<dbReference type="PANTHER" id="PTHR21666">
    <property type="entry name" value="PEPTIDASE-RELATED"/>
    <property type="match status" value="1"/>
</dbReference>
<organism evidence="7 8">
    <name type="scientific">Marinisporobacter balticus</name>
    <dbReference type="NCBI Taxonomy" id="2018667"/>
    <lineage>
        <taxon>Bacteria</taxon>
        <taxon>Bacillati</taxon>
        <taxon>Bacillota</taxon>
        <taxon>Clostridia</taxon>
        <taxon>Peptostreptococcales</taxon>
        <taxon>Thermotaleaceae</taxon>
        <taxon>Marinisporobacter</taxon>
    </lineage>
</organism>
<dbReference type="InterPro" id="IPR036779">
    <property type="entry name" value="LysM_dom_sf"/>
</dbReference>
<feature type="region of interest" description="Disordered" evidence="3">
    <location>
        <begin position="329"/>
        <end position="349"/>
    </location>
</feature>
<dbReference type="RefSeq" id="WP_132243549.1">
    <property type="nucleotide sequence ID" value="NZ_SLWV01000005.1"/>
</dbReference>
<accession>A0A4R2LFB0</accession>
<evidence type="ECO:0000256" key="2">
    <source>
        <dbReference type="SAM" id="Coils"/>
    </source>
</evidence>
<feature type="domain" description="LysM" evidence="6">
    <location>
        <begin position="204"/>
        <end position="248"/>
    </location>
</feature>
<dbReference type="InterPro" id="IPR016047">
    <property type="entry name" value="M23ase_b-sheet_dom"/>
</dbReference>
<evidence type="ECO:0000313" key="8">
    <source>
        <dbReference type="Proteomes" id="UP000294919"/>
    </source>
</evidence>
<dbReference type="AlphaFoldDB" id="A0A4R2LFB0"/>
<keyword evidence="4" id="KW-0812">Transmembrane</keyword>
<dbReference type="InterPro" id="IPR050570">
    <property type="entry name" value="Cell_wall_metabolism_enzyme"/>
</dbReference>
<feature type="transmembrane region" description="Helical" evidence="4">
    <location>
        <begin position="29"/>
        <end position="49"/>
    </location>
</feature>
<dbReference type="SMART" id="SM01208">
    <property type="entry name" value="G5"/>
    <property type="match status" value="1"/>
</dbReference>
<name>A0A4R2LFB0_9FIRM</name>
<dbReference type="EMBL" id="SLWV01000005">
    <property type="protein sequence ID" value="TCO77945.1"/>
    <property type="molecule type" value="Genomic_DNA"/>
</dbReference>